<evidence type="ECO:0008006" key="3">
    <source>
        <dbReference type="Google" id="ProtNLM"/>
    </source>
</evidence>
<dbReference type="PROSITE" id="PS51257">
    <property type="entry name" value="PROKAR_LIPOPROTEIN"/>
    <property type="match status" value="1"/>
</dbReference>
<dbReference type="EMBL" id="JBHSOW010000098">
    <property type="protein sequence ID" value="MFC5652549.1"/>
    <property type="molecule type" value="Genomic_DNA"/>
</dbReference>
<dbReference type="Proteomes" id="UP001596047">
    <property type="component" value="Unassembled WGS sequence"/>
</dbReference>
<gene>
    <name evidence="1" type="ORF">ACFPYJ_26205</name>
</gene>
<keyword evidence="2" id="KW-1185">Reference proteome</keyword>
<protein>
    <recommendedName>
        <fullName evidence="3">YtkA-like domain-containing protein</fullName>
    </recommendedName>
</protein>
<evidence type="ECO:0000313" key="2">
    <source>
        <dbReference type="Proteomes" id="UP001596047"/>
    </source>
</evidence>
<reference evidence="2" key="1">
    <citation type="journal article" date="2019" name="Int. J. Syst. Evol. Microbiol.">
        <title>The Global Catalogue of Microorganisms (GCM) 10K type strain sequencing project: providing services to taxonomists for standard genome sequencing and annotation.</title>
        <authorList>
            <consortium name="The Broad Institute Genomics Platform"/>
            <consortium name="The Broad Institute Genome Sequencing Center for Infectious Disease"/>
            <person name="Wu L."/>
            <person name="Ma J."/>
        </authorList>
    </citation>
    <scope>NUCLEOTIDE SEQUENCE [LARGE SCALE GENOMIC DNA]</scope>
    <source>
        <strain evidence="2">CGMCC 1.3240</strain>
    </source>
</reference>
<comment type="caution">
    <text evidence="1">The sequence shown here is derived from an EMBL/GenBank/DDBJ whole genome shotgun (WGS) entry which is preliminary data.</text>
</comment>
<sequence>MNNRKAAIVFLLTIILIIVSGCSGHTMDNVDIHPPTQGLLHYLQKDQMANVSDRGYKVSVKTSSAAVSSKNEAQLTLEVADPSGVPVNSFTEDMTKLMHLIIVSSDLSSFSHVHPEYEGEGKFTVKFKFPSGGDYLLITEFMPGDKGLTVYKQWIKVEGDKPQAKKLTPDTDLERNIDGVNISLSMMPDAKEVRAGQMAMLDFRLTDAATGKDIPLEPYLGTSGHCVILDSKAKQYLHVHAVSEMSRGSSVMFHTAFPTSGTYKVWGQFQYRGKVIVVPFVITVQ</sequence>
<proteinExistence type="predicted"/>
<name>A0ABW0W746_9BACL</name>
<evidence type="ECO:0000313" key="1">
    <source>
        <dbReference type="EMBL" id="MFC5652549.1"/>
    </source>
</evidence>
<organism evidence="1 2">
    <name type="scientific">Paenibacillus solisilvae</name>
    <dbReference type="NCBI Taxonomy" id="2486751"/>
    <lineage>
        <taxon>Bacteria</taxon>
        <taxon>Bacillati</taxon>
        <taxon>Bacillota</taxon>
        <taxon>Bacilli</taxon>
        <taxon>Bacillales</taxon>
        <taxon>Paenibacillaceae</taxon>
        <taxon>Paenibacillus</taxon>
    </lineage>
</organism>
<dbReference type="RefSeq" id="WP_379191190.1">
    <property type="nucleotide sequence ID" value="NZ_JBHSOW010000098.1"/>
</dbReference>
<accession>A0ABW0W746</accession>